<dbReference type="EMBL" id="DRGL01000013">
    <property type="protein sequence ID" value="HEA19702.1"/>
    <property type="molecule type" value="Genomic_DNA"/>
</dbReference>
<dbReference type="AlphaFoldDB" id="A0A831QN49"/>
<evidence type="ECO:0000313" key="1">
    <source>
        <dbReference type="EMBL" id="HEA19702.1"/>
    </source>
</evidence>
<reference evidence="1" key="1">
    <citation type="journal article" date="2020" name="mSystems">
        <title>Genome- and Community-Level Interaction Insights into Carbon Utilization and Element Cycling Functions of Hydrothermarchaeota in Hydrothermal Sediment.</title>
        <authorList>
            <person name="Zhou Z."/>
            <person name="Liu Y."/>
            <person name="Xu W."/>
            <person name="Pan J."/>
            <person name="Luo Z.H."/>
            <person name="Li M."/>
        </authorList>
    </citation>
    <scope>NUCLEOTIDE SEQUENCE [LARGE SCALE GENOMIC DNA]</scope>
    <source>
        <strain evidence="1">HyVt-345</strain>
    </source>
</reference>
<proteinExistence type="predicted"/>
<dbReference type="Proteomes" id="UP000886191">
    <property type="component" value="Unassembled WGS sequence"/>
</dbReference>
<comment type="caution">
    <text evidence="1">The sequence shown here is derived from an EMBL/GenBank/DDBJ whole genome shotgun (WGS) entry which is preliminary data.</text>
</comment>
<organism evidence="1">
    <name type="scientific">Pricia antarctica</name>
    <dbReference type="NCBI Taxonomy" id="641691"/>
    <lineage>
        <taxon>Bacteria</taxon>
        <taxon>Pseudomonadati</taxon>
        <taxon>Bacteroidota</taxon>
        <taxon>Flavobacteriia</taxon>
        <taxon>Flavobacteriales</taxon>
        <taxon>Flavobacteriaceae</taxon>
        <taxon>Pricia</taxon>
    </lineage>
</organism>
<gene>
    <name evidence="1" type="ORF">ENH87_02140</name>
</gene>
<protein>
    <submittedName>
        <fullName evidence="1">Uncharacterized protein</fullName>
    </submittedName>
</protein>
<name>A0A831QN49_9FLAO</name>
<sequence length="116" mass="13083">MKFKPFYLFLIAVLVLIAVVVICGKPVIVPNVAVIDDSDTLVIYEPVETVALPFEFDFTKALEYKAATLVDTFPPISFFLIEPEPYFEQAILDTNNVLTIYDSRITVVYDTSKVVK</sequence>
<accession>A0A831QN49</accession>